<comment type="function">
    <text evidence="5">The JNK-interacting protein (JIP) group of scaffold proteins selectively mediates JNK-signaling by aggregating specific components of the MAPK cascade to form a functional JNK signaling module. May function as a regulator of vesicle transport, through interactions with the JNK-signaling components and motor proteins. Syd is required for efficient kinesin-I mediated axonal transport.</text>
</comment>
<feature type="region of interest" description="Disordered" evidence="10">
    <location>
        <begin position="559"/>
        <end position="586"/>
    </location>
</feature>
<feature type="coiled-coil region" evidence="9">
    <location>
        <begin position="240"/>
        <end position="267"/>
    </location>
</feature>
<name>A0A922L5T9_DERFA</name>
<dbReference type="InterPro" id="IPR032486">
    <property type="entry name" value="JIP_LZII"/>
</dbReference>
<evidence type="ECO:0000256" key="2">
    <source>
        <dbReference type="ARBA" id="ARBA00009866"/>
    </source>
</evidence>
<keyword evidence="4 9" id="KW-0175">Coiled coil</keyword>
<dbReference type="InterPro" id="IPR039911">
    <property type="entry name" value="JIP3/JIP4"/>
</dbReference>
<reference evidence="13" key="2">
    <citation type="journal article" date="2022" name="Res Sq">
        <title>Comparative Genomics Reveals Insights into the Divergent Evolution of Astigmatic Mites and Household Pest Adaptations.</title>
        <authorList>
            <person name="Xiong Q."/>
            <person name="Wan A.T.-Y."/>
            <person name="Liu X.-Y."/>
            <person name="Fung C.S.-H."/>
            <person name="Xiao X."/>
            <person name="Malainual N."/>
            <person name="Hou J."/>
            <person name="Wang L."/>
            <person name="Wang M."/>
            <person name="Yang K."/>
            <person name="Cui Y."/>
            <person name="Leung E."/>
            <person name="Nong W."/>
            <person name="Shin S.-K."/>
            <person name="Au S."/>
            <person name="Jeong K.Y."/>
            <person name="Chew F.T."/>
            <person name="Hui J."/>
            <person name="Leung T.F."/>
            <person name="Tungtrongchitr A."/>
            <person name="Zhong N."/>
            <person name="Liu Z."/>
            <person name="Tsui S."/>
        </authorList>
    </citation>
    <scope>NUCLEOTIDE SEQUENCE</scope>
    <source>
        <strain evidence="13">Derf</strain>
        <tissue evidence="13">Whole organism</tissue>
    </source>
</reference>
<feature type="compositionally biased region" description="Polar residues" evidence="10">
    <location>
        <begin position="559"/>
        <end position="569"/>
    </location>
</feature>
<evidence type="ECO:0000313" key="14">
    <source>
        <dbReference type="Proteomes" id="UP000790347"/>
    </source>
</evidence>
<comment type="subcellular location">
    <subcellularLocation>
        <location evidence="1">Cytoplasm</location>
    </subcellularLocation>
</comment>
<evidence type="ECO:0000256" key="4">
    <source>
        <dbReference type="ARBA" id="ARBA00023054"/>
    </source>
</evidence>
<evidence type="ECO:0000256" key="7">
    <source>
        <dbReference type="ARBA" id="ARBA00069747"/>
    </source>
</evidence>
<feature type="coiled-coil region" evidence="9">
    <location>
        <begin position="166"/>
        <end position="200"/>
    </location>
</feature>
<feature type="compositionally biased region" description="Basic and acidic residues" evidence="10">
    <location>
        <begin position="51"/>
        <end position="62"/>
    </location>
</feature>
<feature type="compositionally biased region" description="Low complexity" evidence="10">
    <location>
        <begin position="63"/>
        <end position="72"/>
    </location>
</feature>
<feature type="region of interest" description="Disordered" evidence="10">
    <location>
        <begin position="1"/>
        <end position="87"/>
    </location>
</feature>
<evidence type="ECO:0000256" key="6">
    <source>
        <dbReference type="ARBA" id="ARBA00064055"/>
    </source>
</evidence>
<accession>A0A922L5T9</accession>
<evidence type="ECO:0000256" key="1">
    <source>
        <dbReference type="ARBA" id="ARBA00004496"/>
    </source>
</evidence>
<comment type="subunit">
    <text evidence="6">Forms homo- and heterooligomeric complexes. Binds the TPR motif-containing C-terminal of kinesin light chain, Klc. Pre-assembled syd scaffolding complexes are then transported as a cargo of kinesin, to the required subcellular location.</text>
</comment>
<dbReference type="Pfam" id="PF16471">
    <property type="entry name" value="JIP_LZII"/>
    <property type="match status" value="1"/>
</dbReference>
<sequence length="1305" mass="147503">MNIIIQEQDSKSKMNSNNNYNSDDSDINLLNNNNNNNNNNNPMKSIIDNPKTTRESPMKDDINYQNNQNNNNTTDLQVQSSSSSANNSQIFGTPITITNETIYEFGSHFENPSHVISEKVQNLASQIYNELQKILTRYNDDEEAVNGLMPLIVNVLESLDLALIENQQLQVDLELCKDDNEQLVQAFEKEKQHKKKIEQRLFEYEFSTEEEKQHYQQHIDSLANIVKMLELKAKNSSDHSTRLEEKESEMKKEYSKLHERYNELRRSHFDLMERVKIILGTDMDNKDQSLKEPPNFSNLSGVFRTNLQKFVSNEDNMENYDLSGMSTMTPRVDDDDSFIHSNNSFVTSAGTSSLSNRQDRWIETEMSYDDTTTIIEDVEELQKDNNKDKNNRDQSLSENFFGMEKEIENLITENNELMATKNALNIVKDDLIAKVDELQSDLAMCKNEIQQREAVQERLKSRISQLEEELKKNKEELEDCKQKLSALKEDEEEGVPMAQRKRFTRVEMSRVLMERNSYKEKYFELQEALKWAELSRASRNEDKRSNFWKFFSNLFNPSPTTGTIDQTRPTSTGSTTISTGTPAIRYSANPTATIPALEAMRRRARVQQNGDLELMMDSDLSSERARAMKNLKAHVSRSGNGDRIQAYGWSITGASSSSSPSSDSTNKTPFSLKNTSVPVPIYCRPLGGEDIGMKIWCATAVDLSGGEAGFPDTSNASNKSDYESDKSNQDPLTDLENEIDEAIKEQTLPTDQQYSNFVWICSVSHSKSKVTIVNIRSNPGEVLDSFFIKTHLLCICSTPGAKNSDFLGDHGLSIQPEDHPELFLSHRKEKPLNDVATSITFSSPVPSIQSDISTNFDTNSITNEESISKQLNIDEAIKAEEASSVNSMPISPTSLATAINENATEAKNVTLEKLTEYVAYTQPPSPTNSMNGCDDESDQRSNNQQKSHTSSSSPQVETNTIRSSSSSLPIQPMSTRLPTMWLGGQNGVLYVHSAIAQWSHCIATIHLPDSILHIVHYRGRVFVALANGQCCIFYRCEHTGEWNFNQYYTLDIGIYSTLMNNQHSSAEMNNNSKQQPQTALYSIRCLEIVKDVVWLGYRNLIFIVNTRTFKVVNSFIAHPRKETYVRHLAAIGDGVWCSFRLDSTLRLYSAFKPYQHIQTIDIEPYVTKMVMSKSFNFVRITALKASNHRLWIGTSNGVVLCLPCATTATRKSDDNTMAALSKKIQTTEATGSLTISSFIPLCDVATIQLSFHGHKDNIKFFVCTNNLILSGGEGYIDFRINNSNDVNCSLSKGDRSHLIVWEINA</sequence>
<feature type="domain" description="RH2" evidence="12">
    <location>
        <begin position="500"/>
        <end position="566"/>
    </location>
</feature>
<feature type="region of interest" description="Disordered" evidence="10">
    <location>
        <begin position="921"/>
        <end position="971"/>
    </location>
</feature>
<evidence type="ECO:0000256" key="9">
    <source>
        <dbReference type="SAM" id="Coils"/>
    </source>
</evidence>
<protein>
    <recommendedName>
        <fullName evidence="7">JNK-interacting protein 3</fullName>
    </recommendedName>
    <alternativeName>
        <fullName evidence="8">Protein sunday driver</fullName>
    </alternativeName>
</protein>
<dbReference type="GO" id="GO:0016192">
    <property type="term" value="P:vesicle-mediated transport"/>
    <property type="evidence" value="ECO:0007669"/>
    <property type="project" value="TreeGrafter"/>
</dbReference>
<dbReference type="SUPFAM" id="SSF50998">
    <property type="entry name" value="Quinoprotein alcohol dehydrogenase-like"/>
    <property type="match status" value="1"/>
</dbReference>
<evidence type="ECO:0000259" key="11">
    <source>
        <dbReference type="PROSITE" id="PS51776"/>
    </source>
</evidence>
<evidence type="ECO:0000256" key="10">
    <source>
        <dbReference type="SAM" id="MobiDB-lite"/>
    </source>
</evidence>
<dbReference type="PANTHER" id="PTHR13886">
    <property type="entry name" value="JNK/SAPK-ASSOCIATED PROTEIN"/>
    <property type="match status" value="1"/>
</dbReference>
<keyword evidence="14" id="KW-1185">Reference proteome</keyword>
<evidence type="ECO:0000256" key="8">
    <source>
        <dbReference type="ARBA" id="ARBA00082388"/>
    </source>
</evidence>
<dbReference type="GO" id="GO:0030159">
    <property type="term" value="F:signaling receptor complex adaptor activity"/>
    <property type="evidence" value="ECO:0007669"/>
    <property type="project" value="TreeGrafter"/>
</dbReference>
<dbReference type="InterPro" id="IPR034743">
    <property type="entry name" value="RH1"/>
</dbReference>
<dbReference type="PROSITE" id="PS51777">
    <property type="entry name" value="RH2"/>
    <property type="match status" value="1"/>
</dbReference>
<dbReference type="GO" id="GO:0005737">
    <property type="term" value="C:cytoplasm"/>
    <property type="evidence" value="ECO:0007669"/>
    <property type="project" value="UniProtKB-SubCell"/>
</dbReference>
<dbReference type="PROSITE" id="PS51776">
    <property type="entry name" value="RH1"/>
    <property type="match status" value="1"/>
</dbReference>
<dbReference type="InterPro" id="IPR034744">
    <property type="entry name" value="RH2"/>
</dbReference>
<comment type="similarity">
    <text evidence="2">Belongs to the JIP scaffold family.</text>
</comment>
<evidence type="ECO:0000256" key="3">
    <source>
        <dbReference type="ARBA" id="ARBA00022490"/>
    </source>
</evidence>
<feature type="domain" description="RH1" evidence="11">
    <location>
        <begin position="103"/>
        <end position="193"/>
    </location>
</feature>
<evidence type="ECO:0000313" key="13">
    <source>
        <dbReference type="EMBL" id="KAH9518200.1"/>
    </source>
</evidence>
<dbReference type="Proteomes" id="UP000790347">
    <property type="component" value="Unassembled WGS sequence"/>
</dbReference>
<dbReference type="GO" id="GO:0005078">
    <property type="term" value="F:MAP-kinase scaffold activity"/>
    <property type="evidence" value="ECO:0007669"/>
    <property type="project" value="InterPro"/>
</dbReference>
<proteinExistence type="inferred from homology"/>
<dbReference type="PANTHER" id="PTHR13886:SF4">
    <property type="entry name" value="JNK-INTERACTING PROTEIN 3"/>
    <property type="match status" value="1"/>
</dbReference>
<dbReference type="Gene3D" id="1.20.5.1000">
    <property type="entry name" value="arf6 gtpase in complex with a specific effector, jip4"/>
    <property type="match status" value="1"/>
</dbReference>
<feature type="compositionally biased region" description="Polar residues" evidence="10">
    <location>
        <begin position="940"/>
        <end position="971"/>
    </location>
</feature>
<feature type="coiled-coil region" evidence="9">
    <location>
        <begin position="378"/>
        <end position="490"/>
    </location>
</feature>
<gene>
    <name evidence="13" type="primary">SPAG9</name>
    <name evidence="13" type="ORF">DERF_008793</name>
</gene>
<dbReference type="Pfam" id="PF19056">
    <property type="entry name" value="WD40_2"/>
    <property type="match status" value="1"/>
</dbReference>
<dbReference type="Pfam" id="PF09744">
    <property type="entry name" value="RH1"/>
    <property type="match status" value="1"/>
</dbReference>
<evidence type="ECO:0000256" key="5">
    <source>
        <dbReference type="ARBA" id="ARBA00059054"/>
    </source>
</evidence>
<feature type="region of interest" description="Disordered" evidence="10">
    <location>
        <begin position="708"/>
        <end position="732"/>
    </location>
</feature>
<keyword evidence="3" id="KW-0963">Cytoplasm</keyword>
<evidence type="ECO:0000259" key="12">
    <source>
        <dbReference type="PROSITE" id="PS51777"/>
    </source>
</evidence>
<organism evidence="13 14">
    <name type="scientific">Dermatophagoides farinae</name>
    <name type="common">American house dust mite</name>
    <dbReference type="NCBI Taxonomy" id="6954"/>
    <lineage>
        <taxon>Eukaryota</taxon>
        <taxon>Metazoa</taxon>
        <taxon>Ecdysozoa</taxon>
        <taxon>Arthropoda</taxon>
        <taxon>Chelicerata</taxon>
        <taxon>Arachnida</taxon>
        <taxon>Acari</taxon>
        <taxon>Acariformes</taxon>
        <taxon>Sarcoptiformes</taxon>
        <taxon>Astigmata</taxon>
        <taxon>Psoroptidia</taxon>
        <taxon>Analgoidea</taxon>
        <taxon>Pyroglyphidae</taxon>
        <taxon>Dermatophagoidinae</taxon>
        <taxon>Dermatophagoides</taxon>
    </lineage>
</organism>
<dbReference type="FunFam" id="1.20.5.1000:FF:000001">
    <property type="entry name" value="C-Jun-amino-terminal kinase-interacting protein 3 isoform X2"/>
    <property type="match status" value="1"/>
</dbReference>
<feature type="compositionally biased region" description="Low complexity" evidence="10">
    <location>
        <begin position="570"/>
        <end position="581"/>
    </location>
</feature>
<dbReference type="GO" id="GO:0008432">
    <property type="term" value="F:JUN kinase binding"/>
    <property type="evidence" value="ECO:0007669"/>
    <property type="project" value="TreeGrafter"/>
</dbReference>
<comment type="caution">
    <text evidence="13">The sequence shown here is derived from an EMBL/GenBank/DDBJ whole genome shotgun (WGS) entry which is preliminary data.</text>
</comment>
<feature type="compositionally biased region" description="Low complexity" evidence="10">
    <location>
        <begin position="13"/>
        <end position="49"/>
    </location>
</feature>
<dbReference type="InterPro" id="IPR011047">
    <property type="entry name" value="Quinoprotein_ADH-like_sf"/>
</dbReference>
<dbReference type="EMBL" id="ASGP02000003">
    <property type="protein sequence ID" value="KAH9518200.1"/>
    <property type="molecule type" value="Genomic_DNA"/>
</dbReference>
<dbReference type="GO" id="GO:0019894">
    <property type="term" value="F:kinesin binding"/>
    <property type="evidence" value="ECO:0007669"/>
    <property type="project" value="TreeGrafter"/>
</dbReference>
<reference evidence="13" key="1">
    <citation type="submission" date="2013-05" db="EMBL/GenBank/DDBJ databases">
        <authorList>
            <person name="Yim A.K.Y."/>
            <person name="Chan T.F."/>
            <person name="Ji K.M."/>
            <person name="Liu X.Y."/>
            <person name="Zhou J.W."/>
            <person name="Li R.Q."/>
            <person name="Yang K.Y."/>
            <person name="Li J."/>
            <person name="Li M."/>
            <person name="Law P.T.W."/>
            <person name="Wu Y.L."/>
            <person name="Cai Z.L."/>
            <person name="Qin H."/>
            <person name="Bao Y."/>
            <person name="Leung R.K.K."/>
            <person name="Ng P.K.S."/>
            <person name="Zou J."/>
            <person name="Zhong X.J."/>
            <person name="Ran P.X."/>
            <person name="Zhong N.S."/>
            <person name="Liu Z.G."/>
            <person name="Tsui S.K.W."/>
        </authorList>
    </citation>
    <scope>NUCLEOTIDE SEQUENCE</scope>
    <source>
        <strain evidence="13">Derf</strain>
        <tissue evidence="13">Whole organism</tissue>
    </source>
</reference>